<organism evidence="1">
    <name type="scientific">Gongylonema pulchrum</name>
    <dbReference type="NCBI Taxonomy" id="637853"/>
    <lineage>
        <taxon>Eukaryota</taxon>
        <taxon>Metazoa</taxon>
        <taxon>Ecdysozoa</taxon>
        <taxon>Nematoda</taxon>
        <taxon>Chromadorea</taxon>
        <taxon>Rhabditida</taxon>
        <taxon>Spirurina</taxon>
        <taxon>Spiruromorpha</taxon>
        <taxon>Spiruroidea</taxon>
        <taxon>Gongylonematidae</taxon>
        <taxon>Gongylonema</taxon>
    </lineage>
</organism>
<dbReference type="AlphaFoldDB" id="A0A183EP73"/>
<accession>A0A183EP73</accession>
<evidence type="ECO:0000313" key="1">
    <source>
        <dbReference type="WBParaSite" id="GPUH_0002279101-mRNA-1"/>
    </source>
</evidence>
<name>A0A183EP73_9BILA</name>
<dbReference type="WBParaSite" id="GPUH_0002279101-mRNA-1">
    <property type="protein sequence ID" value="GPUH_0002279101-mRNA-1"/>
    <property type="gene ID" value="GPUH_0002279101"/>
</dbReference>
<reference evidence="1" key="1">
    <citation type="submission" date="2016-06" db="UniProtKB">
        <authorList>
            <consortium name="WormBaseParasite"/>
        </authorList>
    </citation>
    <scope>IDENTIFICATION</scope>
</reference>
<sequence length="58" mass="6334">LLSKQLSSGGIAKGVIGANLDPTLLEHLHEDQLLQLYNLKVEAEKPKTDVQDVVDKPN</sequence>
<proteinExistence type="predicted"/>
<protein>
    <submittedName>
        <fullName evidence="1">Phage portal protein</fullName>
    </submittedName>
</protein>